<proteinExistence type="predicted"/>
<name>A0A6G0WG64_APHCR</name>
<dbReference type="InterPro" id="IPR005312">
    <property type="entry name" value="DUF1759"/>
</dbReference>
<dbReference type="Gene3D" id="3.10.10.10">
    <property type="entry name" value="HIV Type 1 Reverse Transcriptase, subunit A, domain 1"/>
    <property type="match status" value="1"/>
</dbReference>
<organism evidence="3 4">
    <name type="scientific">Aphis craccivora</name>
    <name type="common">Cowpea aphid</name>
    <dbReference type="NCBI Taxonomy" id="307492"/>
    <lineage>
        <taxon>Eukaryota</taxon>
        <taxon>Metazoa</taxon>
        <taxon>Ecdysozoa</taxon>
        <taxon>Arthropoda</taxon>
        <taxon>Hexapoda</taxon>
        <taxon>Insecta</taxon>
        <taxon>Pterygota</taxon>
        <taxon>Neoptera</taxon>
        <taxon>Paraneoptera</taxon>
        <taxon>Hemiptera</taxon>
        <taxon>Sternorrhyncha</taxon>
        <taxon>Aphidomorpha</taxon>
        <taxon>Aphidoidea</taxon>
        <taxon>Aphididae</taxon>
        <taxon>Aphidini</taxon>
        <taxon>Aphis</taxon>
        <taxon>Aphis</taxon>
    </lineage>
</organism>
<evidence type="ECO:0000313" key="4">
    <source>
        <dbReference type="Proteomes" id="UP000478052"/>
    </source>
</evidence>
<dbReference type="Pfam" id="PF03564">
    <property type="entry name" value="DUF1759"/>
    <property type="match status" value="1"/>
</dbReference>
<dbReference type="OrthoDB" id="6580761at2759"/>
<dbReference type="InterPro" id="IPR021109">
    <property type="entry name" value="Peptidase_aspartic_dom_sf"/>
</dbReference>
<comment type="caution">
    <text evidence="3">The sequence shown here is derived from an EMBL/GenBank/DDBJ whole genome shotgun (WGS) entry which is preliminary data.</text>
</comment>
<dbReference type="CDD" id="cd00303">
    <property type="entry name" value="retropepsin_like"/>
    <property type="match status" value="1"/>
</dbReference>
<feature type="non-terminal residue" evidence="3">
    <location>
        <position position="1758"/>
    </location>
</feature>
<dbReference type="Gene3D" id="2.40.70.10">
    <property type="entry name" value="Acid Proteases"/>
    <property type="match status" value="1"/>
</dbReference>
<dbReference type="SUPFAM" id="SSF53098">
    <property type="entry name" value="Ribonuclease H-like"/>
    <property type="match status" value="1"/>
</dbReference>
<dbReference type="InterPro" id="IPR043502">
    <property type="entry name" value="DNA/RNA_pol_sf"/>
</dbReference>
<evidence type="ECO:0000313" key="3">
    <source>
        <dbReference type="EMBL" id="KAF0725773.1"/>
    </source>
</evidence>
<dbReference type="PROSITE" id="PS50994">
    <property type="entry name" value="INTEGRASE"/>
    <property type="match status" value="1"/>
</dbReference>
<dbReference type="InterPro" id="IPR043128">
    <property type="entry name" value="Rev_trsase/Diguanyl_cyclase"/>
</dbReference>
<dbReference type="Gene3D" id="3.30.70.270">
    <property type="match status" value="1"/>
</dbReference>
<dbReference type="CDD" id="cd01644">
    <property type="entry name" value="RT_pepA17"/>
    <property type="match status" value="1"/>
</dbReference>
<dbReference type="PANTHER" id="PTHR47331">
    <property type="entry name" value="PHD-TYPE DOMAIN-CONTAINING PROTEIN"/>
    <property type="match status" value="1"/>
</dbReference>
<feature type="region of interest" description="Disordered" evidence="1">
    <location>
        <begin position="1731"/>
        <end position="1758"/>
    </location>
</feature>
<dbReference type="GO" id="GO:0003676">
    <property type="term" value="F:nucleic acid binding"/>
    <property type="evidence" value="ECO:0007669"/>
    <property type="project" value="InterPro"/>
</dbReference>
<gene>
    <name evidence="3" type="ORF">FWK35_00037491</name>
</gene>
<dbReference type="InterPro" id="IPR001584">
    <property type="entry name" value="Integrase_cat-core"/>
</dbReference>
<sequence>MVLDGETSKLLSELKRKRGVVKAALTRTLKFIGNFDPKVEALSLLEFRQEELPQINRKFDDIQVEIELLSTDDPSEEEKEREEFENNYFAARSLIQEIINKNKRRNASGDDASLDSAAPYPRSRLAPIDLPKFNGNIQEWEAFFDSFKVMVHQQDSYSPAHKFHYLRSTLSGQALDLIKSLPMTDANYGLAIQKLQQRYDNKSLVIQTHIREIMNSPRIQSATAQELSRLQSHVAAHLAALEALSMPIKHWDAWLVTILVERMDGASSHEWQLRQRNTELPKYNEVMEFLASRSIAFESSEALAIRTNETNHSSKKASQGTISKRIALAASSESKRDKCSLCEGSHKLYACLKFKELSVSDRFNHVRGRRLCFNCLAPHHMSDTCRSKYSCIKCRRAHNTLLHFEGHVQDVTPAASDPKDNEATFNDERGSDRDQVSLLVNYKNSHVFLSTAVVLAADKFGNDRQCRTILDSGSQVNFISKSLYNKLQLPTRCSILPINGIGASHVQSSSCVEVQLKSRVTNFSLNLSCYILPVIVDTLPAVTSPAHGWNIPEELVKGLADPMFFEAGSVDLLIGGGSFFDLLDPERVHLGVDSLCLQGSKFGWIVTGEIGVISLPSVASMGQLLEEDWRALKDKEDNLYGRHSKTNLKFSEEKQTVEHFKENTKRETDGRFIVRLPLKPLVEELGDTLKIATTRFLSVERRLMRDEKLKGEYTRFMEEYLALGHMEEVIDEDQIPKRSFYLPHHAVIKESSLTTKVRVVFDASARSSTGVTLNDVLMCGPNVQEDVFSILARFRKHQYVLTSDIEKMFRQVAVAKTDWDLQRIVWRANPSGPLRTFRLTTVTYGTTSASFLATQCLVTLAENVKESYPDTARIIGRDFYMDDLMTGADTEEECLKSQQEISDILNSAKLKLRKWCSNSVRVLDKIDKVEDDPLFTLEIKDGNTVKSLGLGWKPLVDQFHFNISIDPSLNKCTKRSLLSDLNRVFDPLGFLCPVLLRGKMFLQQIWSMKIDWDTELSSDIQGRWKSFISDLQDLKCLSIPRKVKPLSNHPPEIHGFCDASQEAYGACIYIRTRDNQGKWSSQLLCAKTRVSPLKEWTIPRLELSGALLLVELANKVAESWSVELHTFQLWTDSSIVLGWLNSQNTRLKTFVANRINQILDCTNIKQWRHIRSEDNPADVASRGLKPTEILPCTKWWNGPSWLTTEEHNWKNESKSIVKEEDLPEVRPIRLALITTSITSDLLPLYSDWIKLVRAIAWLGKFVEFRRVKKTGSTLPRYLTVTNLRLAELRLIKGAQADEFGIDLTNLLAGRSVRKGSVLRTLCPFISEDGIILVGGRLENSDIAETQKHPIVLPSKHKVTRLIFEDQHRALHHCGPQALLAAVRQRYWPLRGRVMARSVTSRCVTCIRSRPRFENPVMAPLPKNRVQFSRPFTTTGVDFAGPLLIRSGIRRVTAIKTWIAVFVCFTTRAIHLEAVVGLTSDAFMASLRRFMSRRGKCRKIYSDNGTNFVGAQKELSSYLEGTEDLMAREGVEWHFNPPSAPHFGGLWESAVKSVKTHLIRVIKDTRLNLEELQTLLCQIEACVNSRPMTPLNTDPSEPNALTPAHFLVGGTLLLPAESEIPQTELAHLKRWKFVQGLMQMFWRRWYSEYLPQLQVRGRWLTSKRGMAINDVVIIKEDCTPPTRWKLGRIVKVHPGGDGIVRVVTLRTITGVEMQRPVAKLCRLPLEQEITTSRNQPLPSHRLHNLQNGHRNHKDSGQPR</sequence>
<dbReference type="EMBL" id="VUJU01008795">
    <property type="protein sequence ID" value="KAF0725773.1"/>
    <property type="molecule type" value="Genomic_DNA"/>
</dbReference>
<dbReference type="Proteomes" id="UP000478052">
    <property type="component" value="Unassembled WGS sequence"/>
</dbReference>
<dbReference type="InterPro" id="IPR040676">
    <property type="entry name" value="DUF5641"/>
</dbReference>
<dbReference type="Pfam" id="PF18701">
    <property type="entry name" value="DUF5641"/>
    <property type="match status" value="1"/>
</dbReference>
<evidence type="ECO:0000259" key="2">
    <source>
        <dbReference type="PROSITE" id="PS50994"/>
    </source>
</evidence>
<reference evidence="3 4" key="1">
    <citation type="submission" date="2019-08" db="EMBL/GenBank/DDBJ databases">
        <title>Whole genome of Aphis craccivora.</title>
        <authorList>
            <person name="Voronova N.V."/>
            <person name="Shulinski R.S."/>
            <person name="Bandarenka Y.V."/>
            <person name="Zhorov D.G."/>
            <person name="Warner D."/>
        </authorList>
    </citation>
    <scope>NUCLEOTIDE SEQUENCE [LARGE SCALE GENOMIC DNA]</scope>
    <source>
        <strain evidence="3">180601</strain>
        <tissue evidence="3">Whole Body</tissue>
    </source>
</reference>
<protein>
    <submittedName>
        <fullName evidence="3">Integrase catalytic domain-containing protein</fullName>
    </submittedName>
</protein>
<dbReference type="InterPro" id="IPR041588">
    <property type="entry name" value="Integrase_H2C2"/>
</dbReference>
<feature type="domain" description="Integrase catalytic" evidence="2">
    <location>
        <begin position="1426"/>
        <end position="1610"/>
    </location>
</feature>
<evidence type="ECO:0000256" key="1">
    <source>
        <dbReference type="SAM" id="MobiDB-lite"/>
    </source>
</evidence>
<dbReference type="SUPFAM" id="SSF56672">
    <property type="entry name" value="DNA/RNA polymerases"/>
    <property type="match status" value="1"/>
</dbReference>
<dbReference type="Gene3D" id="3.30.420.10">
    <property type="entry name" value="Ribonuclease H-like superfamily/Ribonuclease H"/>
    <property type="match status" value="1"/>
</dbReference>
<dbReference type="Pfam" id="PF17921">
    <property type="entry name" value="Integrase_H2C2"/>
    <property type="match status" value="1"/>
</dbReference>
<dbReference type="InterPro" id="IPR008042">
    <property type="entry name" value="Retrotrans_Pao"/>
</dbReference>
<dbReference type="InterPro" id="IPR036397">
    <property type="entry name" value="RNaseH_sf"/>
</dbReference>
<dbReference type="Pfam" id="PF05380">
    <property type="entry name" value="Peptidase_A17"/>
    <property type="match status" value="1"/>
</dbReference>
<dbReference type="GO" id="GO:0071897">
    <property type="term" value="P:DNA biosynthetic process"/>
    <property type="evidence" value="ECO:0007669"/>
    <property type="project" value="UniProtKB-ARBA"/>
</dbReference>
<keyword evidence="4" id="KW-1185">Reference proteome</keyword>
<accession>A0A6G0WG64</accession>
<dbReference type="PANTHER" id="PTHR47331:SF1">
    <property type="entry name" value="GAG-LIKE PROTEIN"/>
    <property type="match status" value="1"/>
</dbReference>
<dbReference type="GO" id="GO:0015074">
    <property type="term" value="P:DNA integration"/>
    <property type="evidence" value="ECO:0007669"/>
    <property type="project" value="InterPro"/>
</dbReference>
<dbReference type="GO" id="GO:0042575">
    <property type="term" value="C:DNA polymerase complex"/>
    <property type="evidence" value="ECO:0007669"/>
    <property type="project" value="UniProtKB-ARBA"/>
</dbReference>
<dbReference type="InterPro" id="IPR012337">
    <property type="entry name" value="RNaseH-like_sf"/>
</dbReference>